<organism evidence="2 3">
    <name type="scientific">Zhenhengia yiwuensis</name>
    <dbReference type="NCBI Taxonomy" id="2763666"/>
    <lineage>
        <taxon>Bacteria</taxon>
        <taxon>Bacillati</taxon>
        <taxon>Bacillota</taxon>
        <taxon>Clostridia</taxon>
        <taxon>Lachnospirales</taxon>
        <taxon>Lachnospiraceae</taxon>
        <taxon>Zhenhengia</taxon>
    </lineage>
</organism>
<proteinExistence type="predicted"/>
<keyword evidence="1" id="KW-1133">Transmembrane helix</keyword>
<dbReference type="Gene3D" id="1.10.1760.20">
    <property type="match status" value="1"/>
</dbReference>
<feature type="transmembrane region" description="Helical" evidence="1">
    <location>
        <begin position="32"/>
        <end position="51"/>
    </location>
</feature>
<evidence type="ECO:0000256" key="1">
    <source>
        <dbReference type="SAM" id="Phobius"/>
    </source>
</evidence>
<dbReference type="Proteomes" id="UP000655830">
    <property type="component" value="Unassembled WGS sequence"/>
</dbReference>
<feature type="transmembrane region" description="Helical" evidence="1">
    <location>
        <begin position="6"/>
        <end position="25"/>
    </location>
</feature>
<keyword evidence="3" id="KW-1185">Reference proteome</keyword>
<dbReference type="AlphaFoldDB" id="A0A926EDC0"/>
<name>A0A926EDC0_9FIRM</name>
<reference evidence="2" key="1">
    <citation type="submission" date="2020-08" db="EMBL/GenBank/DDBJ databases">
        <title>Genome public.</title>
        <authorList>
            <person name="Liu C."/>
            <person name="Sun Q."/>
        </authorList>
    </citation>
    <scope>NUCLEOTIDE SEQUENCE</scope>
    <source>
        <strain evidence="2">NSJ-12</strain>
    </source>
</reference>
<feature type="transmembrane region" description="Helical" evidence="1">
    <location>
        <begin position="63"/>
        <end position="89"/>
    </location>
</feature>
<comment type="caution">
    <text evidence="2">The sequence shown here is derived from an EMBL/GenBank/DDBJ whole genome shotgun (WGS) entry which is preliminary data.</text>
</comment>
<gene>
    <name evidence="2" type="ORF">H8718_01660</name>
</gene>
<keyword evidence="1" id="KW-0812">Transmembrane</keyword>
<feature type="transmembrane region" description="Helical" evidence="1">
    <location>
        <begin position="101"/>
        <end position="119"/>
    </location>
</feature>
<feature type="transmembrane region" description="Helical" evidence="1">
    <location>
        <begin position="131"/>
        <end position="158"/>
    </location>
</feature>
<dbReference type="InterPro" id="IPR024529">
    <property type="entry name" value="ECF_trnsprt_substrate-spec"/>
</dbReference>
<accession>A0A926EDC0</accession>
<evidence type="ECO:0000313" key="3">
    <source>
        <dbReference type="Proteomes" id="UP000655830"/>
    </source>
</evidence>
<protein>
    <submittedName>
        <fullName evidence="2">Folate family ECF transporter S component</fullName>
    </submittedName>
</protein>
<keyword evidence="1" id="KW-0472">Membrane</keyword>
<dbReference type="InterPro" id="IPR030949">
    <property type="entry name" value="ECF_S_folate_fam"/>
</dbReference>
<dbReference type="GO" id="GO:0022857">
    <property type="term" value="F:transmembrane transporter activity"/>
    <property type="evidence" value="ECO:0007669"/>
    <property type="project" value="InterPro"/>
</dbReference>
<sequence>MNHKLTKMVLIALLVALNIVLVRFASINLGPLLRINFGFITIVIMGMLFGPRSAALGAALADFIGAIVFPTGGAYFPGFTLSALATGYIYGKMLYGHKLSISRIVLSNLLVILIVQLFLNPLWLSMITGKAFMVLISARVIKSFLMLPIESALIMVTYKYISPFFMKYAER</sequence>
<dbReference type="Pfam" id="PF12822">
    <property type="entry name" value="ECF_trnsprt"/>
    <property type="match status" value="1"/>
</dbReference>
<evidence type="ECO:0000313" key="2">
    <source>
        <dbReference type="EMBL" id="MBC8578248.1"/>
    </source>
</evidence>
<dbReference type="NCBIfam" id="TIGR04518">
    <property type="entry name" value="ECF_S_folT_fam"/>
    <property type="match status" value="1"/>
</dbReference>
<dbReference type="EMBL" id="JACRSY010000002">
    <property type="protein sequence ID" value="MBC8578248.1"/>
    <property type="molecule type" value="Genomic_DNA"/>
</dbReference>
<dbReference type="RefSeq" id="WP_249331292.1">
    <property type="nucleotide sequence ID" value="NZ_JACRSY010000002.1"/>
</dbReference>